<feature type="domain" description="MobA-like NTP transferase" evidence="1">
    <location>
        <begin position="4"/>
        <end position="169"/>
    </location>
</feature>
<protein>
    <submittedName>
        <fullName evidence="2">Nucleotidyltransferase family protein</fullName>
    </submittedName>
</protein>
<reference evidence="2 3" key="1">
    <citation type="submission" date="2019-01" db="EMBL/GenBank/DDBJ databases">
        <title>Bacillus sp. M5HDSG1-1, whole genome shotgun sequence.</title>
        <authorList>
            <person name="Tuo L."/>
        </authorList>
    </citation>
    <scope>NUCLEOTIDE SEQUENCE [LARGE SCALE GENOMIC DNA]</scope>
    <source>
        <strain evidence="2 3">M5HDSG1-1</strain>
    </source>
</reference>
<dbReference type="InterPro" id="IPR029044">
    <property type="entry name" value="Nucleotide-diphossugar_trans"/>
</dbReference>
<dbReference type="Proteomes" id="UP000288024">
    <property type="component" value="Unassembled WGS sequence"/>
</dbReference>
<dbReference type="RefSeq" id="WP_127741473.1">
    <property type="nucleotide sequence ID" value="NZ_JAMAVA010000002.1"/>
</dbReference>
<dbReference type="GeneID" id="87617737"/>
<dbReference type="SUPFAM" id="SSF53448">
    <property type="entry name" value="Nucleotide-diphospho-sugar transferases"/>
    <property type="match status" value="1"/>
</dbReference>
<name>A0A3S2TUH8_9BACI</name>
<dbReference type="EMBL" id="RZTZ01000015">
    <property type="protein sequence ID" value="RVT57746.1"/>
    <property type="molecule type" value="Genomic_DNA"/>
</dbReference>
<proteinExistence type="predicted"/>
<sequence length="207" mass="22852">MNVIYLAAGQSKRMGCKKITMPVNGEALGMKALRTILTIPSAYVFIVVNKQDALEWISADIKERLLKGCGEIVIAEEADKGQSYSLMAGIRQAMEHRASSVMICLADQPFITTDLLRHISSAPIEGEQKYVACVHNGEIKPPVVLSSSLFQQVLLLTGDMGAKKILQKKDVKGTELSITDEELFIDIDTIEEYKQFCVKREGGTKDE</sequence>
<keyword evidence="2" id="KW-0808">Transferase</keyword>
<dbReference type="CDD" id="cd04182">
    <property type="entry name" value="GT_2_like_f"/>
    <property type="match status" value="1"/>
</dbReference>
<comment type="caution">
    <text evidence="2">The sequence shown here is derived from an EMBL/GenBank/DDBJ whole genome shotgun (WGS) entry which is preliminary data.</text>
</comment>
<dbReference type="PANTHER" id="PTHR43777">
    <property type="entry name" value="MOLYBDENUM COFACTOR CYTIDYLYLTRANSFERASE"/>
    <property type="match status" value="1"/>
</dbReference>
<keyword evidence="3" id="KW-1185">Reference proteome</keyword>
<dbReference type="Pfam" id="PF12804">
    <property type="entry name" value="NTP_transf_3"/>
    <property type="match status" value="1"/>
</dbReference>
<accession>A0A3S2TUH8</accession>
<evidence type="ECO:0000313" key="3">
    <source>
        <dbReference type="Proteomes" id="UP000288024"/>
    </source>
</evidence>
<evidence type="ECO:0000313" key="2">
    <source>
        <dbReference type="EMBL" id="RVT57746.1"/>
    </source>
</evidence>
<dbReference type="PANTHER" id="PTHR43777:SF1">
    <property type="entry name" value="MOLYBDENUM COFACTOR CYTIDYLYLTRANSFERASE"/>
    <property type="match status" value="1"/>
</dbReference>
<organism evidence="2 3">
    <name type="scientific">Niallia taxi</name>
    <dbReference type="NCBI Taxonomy" id="2499688"/>
    <lineage>
        <taxon>Bacteria</taxon>
        <taxon>Bacillati</taxon>
        <taxon>Bacillota</taxon>
        <taxon>Bacilli</taxon>
        <taxon>Bacillales</taxon>
        <taxon>Bacillaceae</taxon>
        <taxon>Niallia</taxon>
    </lineage>
</organism>
<dbReference type="InterPro" id="IPR025877">
    <property type="entry name" value="MobA-like_NTP_Trfase"/>
</dbReference>
<dbReference type="AlphaFoldDB" id="A0A3S2TUH8"/>
<dbReference type="GO" id="GO:0016779">
    <property type="term" value="F:nucleotidyltransferase activity"/>
    <property type="evidence" value="ECO:0007669"/>
    <property type="project" value="UniProtKB-ARBA"/>
</dbReference>
<gene>
    <name evidence="2" type="ORF">EM808_23645</name>
</gene>
<dbReference type="Gene3D" id="3.90.550.10">
    <property type="entry name" value="Spore Coat Polysaccharide Biosynthesis Protein SpsA, Chain A"/>
    <property type="match status" value="1"/>
</dbReference>
<evidence type="ECO:0000259" key="1">
    <source>
        <dbReference type="Pfam" id="PF12804"/>
    </source>
</evidence>